<dbReference type="CDD" id="cd23763">
    <property type="entry name" value="ASKHA_ATPase_ROK"/>
    <property type="match status" value="1"/>
</dbReference>
<accession>A0ABX5LI45</accession>
<dbReference type="Pfam" id="PF13412">
    <property type="entry name" value="HTH_24"/>
    <property type="match status" value="1"/>
</dbReference>
<organism evidence="2 3">
    <name type="scientific">Hallerella porci</name>
    <dbReference type="NCBI Taxonomy" id="1945871"/>
    <lineage>
        <taxon>Bacteria</taxon>
        <taxon>Pseudomonadati</taxon>
        <taxon>Fibrobacterota</taxon>
        <taxon>Fibrobacteria</taxon>
        <taxon>Fibrobacterales</taxon>
        <taxon>Fibrobacteraceae</taxon>
        <taxon>Hallerella</taxon>
    </lineage>
</organism>
<dbReference type="EMBL" id="QGHD01000032">
    <property type="protein sequence ID" value="PWK93116.1"/>
    <property type="molecule type" value="Genomic_DNA"/>
</dbReference>
<dbReference type="Pfam" id="PF00480">
    <property type="entry name" value="ROK"/>
    <property type="match status" value="1"/>
</dbReference>
<gene>
    <name evidence="2" type="ORF">B0H50_13215</name>
</gene>
<dbReference type="SUPFAM" id="SSF46785">
    <property type="entry name" value="Winged helix' DNA-binding domain"/>
    <property type="match status" value="1"/>
</dbReference>
<dbReference type="InterPro" id="IPR036388">
    <property type="entry name" value="WH-like_DNA-bd_sf"/>
</dbReference>
<reference evidence="2 3" key="1">
    <citation type="submission" date="2018-05" db="EMBL/GenBank/DDBJ databases">
        <title>Animal gut microbial communities from fecal samples from Wisconsin, USA.</title>
        <authorList>
            <person name="Neumann A."/>
        </authorList>
    </citation>
    <scope>NUCLEOTIDE SEQUENCE [LARGE SCALE GENOMIC DNA]</scope>
    <source>
        <strain evidence="2 3">UWS4</strain>
    </source>
</reference>
<dbReference type="SUPFAM" id="SSF53067">
    <property type="entry name" value="Actin-like ATPase domain"/>
    <property type="match status" value="1"/>
</dbReference>
<dbReference type="InterPro" id="IPR043129">
    <property type="entry name" value="ATPase_NBD"/>
</dbReference>
<dbReference type="InterPro" id="IPR000600">
    <property type="entry name" value="ROK"/>
</dbReference>
<comment type="caution">
    <text evidence="2">The sequence shown here is derived from an EMBL/GenBank/DDBJ whole genome shotgun (WGS) entry which is preliminary data.</text>
</comment>
<name>A0ABX5LI45_9BACT</name>
<sequence>MANENTKKIRQILLQHKTITKPELAKETGLTVAACGYLLNALVEKDEVIAEDFRTSNGGRPAMSYRYNAKKVKFLCLYAISESGAEILSYRIIDALGEIHGAGEFKEKRIHVRAISNRILKLLQSNPEIRIVTIGIQGGVCNGVVEFSDFPELDGIDLSKELSQKIGLPVYVENDMNTIALGYSEKNHQEKDVAILFVPKGNPPAGGFLTDGKILHGSTNLAGELSCYPFAFDRSKQKEIFDSFKTAFPPIKQILLSSIVFLDPAVVVFTGGFAEELAKQNLEVQIRNHLKRPYRPRLEFIPNPIEEYFSGLAKIAEDHFLNF</sequence>
<dbReference type="PANTHER" id="PTHR18964">
    <property type="entry name" value="ROK (REPRESSOR, ORF, KINASE) FAMILY"/>
    <property type="match status" value="1"/>
</dbReference>
<protein>
    <submittedName>
        <fullName evidence="2">ROK family protein</fullName>
    </submittedName>
</protein>
<evidence type="ECO:0000256" key="1">
    <source>
        <dbReference type="ARBA" id="ARBA00006479"/>
    </source>
</evidence>
<dbReference type="InterPro" id="IPR036390">
    <property type="entry name" value="WH_DNA-bd_sf"/>
</dbReference>
<evidence type="ECO:0000313" key="3">
    <source>
        <dbReference type="Proteomes" id="UP000245523"/>
    </source>
</evidence>
<dbReference type="Gene3D" id="3.30.420.40">
    <property type="match status" value="2"/>
</dbReference>
<keyword evidence="3" id="KW-1185">Reference proteome</keyword>
<dbReference type="Gene3D" id="1.10.10.10">
    <property type="entry name" value="Winged helix-like DNA-binding domain superfamily/Winged helix DNA-binding domain"/>
    <property type="match status" value="1"/>
</dbReference>
<proteinExistence type="inferred from homology"/>
<evidence type="ECO:0000313" key="2">
    <source>
        <dbReference type="EMBL" id="PWK93116.1"/>
    </source>
</evidence>
<dbReference type="RefSeq" id="WP_106198457.1">
    <property type="nucleotide sequence ID" value="NZ_JAXEIU010000039.1"/>
</dbReference>
<dbReference type="Proteomes" id="UP000245523">
    <property type="component" value="Unassembled WGS sequence"/>
</dbReference>
<dbReference type="PANTHER" id="PTHR18964:SF149">
    <property type="entry name" value="BIFUNCTIONAL UDP-N-ACETYLGLUCOSAMINE 2-EPIMERASE_N-ACETYLMANNOSAMINE KINASE"/>
    <property type="match status" value="1"/>
</dbReference>
<comment type="similarity">
    <text evidence="1">Belongs to the ROK (NagC/XylR) family.</text>
</comment>